<name>A0ABD2JNH6_9BILA</name>
<accession>A0ABD2JNH6</accession>
<sequence length="280" mass="32554">MNFALLWVVLLLFHLKIDQAHSDDHDNNFECRGVATDQMKPFQYKSDRWEEKMEIKIAETNLHQGKEQLVPDFDGTAYNGYIEQPYKIEVTPKMDIWSAGIVIFMTATNIQLVSELYRSPALNLEAEITADLLIEMHLTIASARPGAKEWWERYFVVIMQILFTWYQMPDIAFLLGNMLNIQPEMRMSAAGVVDYLEGKCKPTDYEKNHDKLALFGNVSREKLRQMIQTDGFDLFDEEFAKANGGLRTARKDLEWYLAYAEKSVLDFLQELDVRVELCDQ</sequence>
<dbReference type="EMBL" id="JBICBT010000928">
    <property type="protein sequence ID" value="KAL3092163.1"/>
    <property type="molecule type" value="Genomic_DNA"/>
</dbReference>
<dbReference type="AlphaFoldDB" id="A0ABD2JNH6"/>
<dbReference type="SUPFAM" id="SSF56112">
    <property type="entry name" value="Protein kinase-like (PK-like)"/>
    <property type="match status" value="1"/>
</dbReference>
<dbReference type="Gene3D" id="1.10.510.10">
    <property type="entry name" value="Transferase(Phosphotransferase) domain 1"/>
    <property type="match status" value="1"/>
</dbReference>
<feature type="signal peptide" evidence="1">
    <location>
        <begin position="1"/>
        <end position="22"/>
    </location>
</feature>
<keyword evidence="3" id="KW-1185">Reference proteome</keyword>
<feature type="chain" id="PRO_5044761316" evidence="1">
    <location>
        <begin position="23"/>
        <end position="280"/>
    </location>
</feature>
<reference evidence="2 3" key="1">
    <citation type="submission" date="2024-10" db="EMBL/GenBank/DDBJ databases">
        <authorList>
            <person name="Kim D."/>
        </authorList>
    </citation>
    <scope>NUCLEOTIDE SEQUENCE [LARGE SCALE GENOMIC DNA]</scope>
    <source>
        <strain evidence="2">BH-2024</strain>
    </source>
</reference>
<organism evidence="2 3">
    <name type="scientific">Heterodera trifolii</name>
    <dbReference type="NCBI Taxonomy" id="157864"/>
    <lineage>
        <taxon>Eukaryota</taxon>
        <taxon>Metazoa</taxon>
        <taxon>Ecdysozoa</taxon>
        <taxon>Nematoda</taxon>
        <taxon>Chromadorea</taxon>
        <taxon>Rhabditida</taxon>
        <taxon>Tylenchina</taxon>
        <taxon>Tylenchomorpha</taxon>
        <taxon>Tylenchoidea</taxon>
        <taxon>Heteroderidae</taxon>
        <taxon>Heteroderinae</taxon>
        <taxon>Heterodera</taxon>
    </lineage>
</organism>
<comment type="caution">
    <text evidence="2">The sequence shown here is derived from an EMBL/GenBank/DDBJ whole genome shotgun (WGS) entry which is preliminary data.</text>
</comment>
<proteinExistence type="predicted"/>
<dbReference type="Proteomes" id="UP001620626">
    <property type="component" value="Unassembled WGS sequence"/>
</dbReference>
<evidence type="ECO:0000256" key="1">
    <source>
        <dbReference type="SAM" id="SignalP"/>
    </source>
</evidence>
<evidence type="ECO:0000313" key="3">
    <source>
        <dbReference type="Proteomes" id="UP001620626"/>
    </source>
</evidence>
<evidence type="ECO:0000313" key="2">
    <source>
        <dbReference type="EMBL" id="KAL3092163.1"/>
    </source>
</evidence>
<protein>
    <submittedName>
        <fullName evidence="2">Uncharacterized protein</fullName>
    </submittedName>
</protein>
<keyword evidence="1" id="KW-0732">Signal</keyword>
<dbReference type="InterPro" id="IPR011009">
    <property type="entry name" value="Kinase-like_dom_sf"/>
</dbReference>
<gene>
    <name evidence="2" type="ORF">niasHT_026715</name>
</gene>